<evidence type="ECO:0000256" key="1">
    <source>
        <dbReference type="ARBA" id="ARBA00022553"/>
    </source>
</evidence>
<dbReference type="SMART" id="SM00448">
    <property type="entry name" value="REC"/>
    <property type="match status" value="1"/>
</dbReference>
<sequence length="429" mass="47898">MRTNVLVVDDDDHMRIALKESLSKAGYAVSLAGNGLEAVEEIDRRSFDLLITDVKMPQLNGIDLLQHVKDKRPLLPVILITAYGTVQDAVKVIKKGAFDYIQKPFNTDTLYGVVKRALGVNAGKVIYASREMKNVLSSAQKVAGTDATVLVLGESGVGKEVIARYIHENSGRKDMSFIAINCAALPENLLESELFGYEKGAFTGASARKPGKFELADKGTILLDEVTEMDLRLQAKLLRVLQEKEVEVVGARYPKKVDVRVIATTNRELSKFVEEGKFREDLFYRLNVFPILIPPLRERRDDIPPLVAYFLKKHAKGMDARVEGGAMEYLKQKYWKGNVRELENTMARACILSNCSVITMAHLPEQDSPKEVSLGSVRDMETRLILDALKSVRGNRTRAAAMLGITVRTLRNKLNEYRDMGLDIPAKED</sequence>
<dbReference type="EMBL" id="JAAYEE010000089">
    <property type="protein sequence ID" value="NLW34874.1"/>
    <property type="molecule type" value="Genomic_DNA"/>
</dbReference>
<dbReference type="PRINTS" id="PR01590">
    <property type="entry name" value="HTHFIS"/>
</dbReference>
<evidence type="ECO:0000256" key="5">
    <source>
        <dbReference type="ARBA" id="ARBA00023015"/>
    </source>
</evidence>
<dbReference type="GO" id="GO:0005524">
    <property type="term" value="F:ATP binding"/>
    <property type="evidence" value="ECO:0007669"/>
    <property type="project" value="UniProtKB-KW"/>
</dbReference>
<evidence type="ECO:0000313" key="12">
    <source>
        <dbReference type="Proteomes" id="UP000777265"/>
    </source>
</evidence>
<dbReference type="Pfam" id="PF00072">
    <property type="entry name" value="Response_reg"/>
    <property type="match status" value="1"/>
</dbReference>
<reference evidence="11" key="1">
    <citation type="journal article" date="2020" name="Biotechnol. Biofuels">
        <title>New insights from the biogas microbiome by comprehensive genome-resolved metagenomics of nearly 1600 species originating from multiple anaerobic digesters.</title>
        <authorList>
            <person name="Campanaro S."/>
            <person name="Treu L."/>
            <person name="Rodriguez-R L.M."/>
            <person name="Kovalovszki A."/>
            <person name="Ziels R.M."/>
            <person name="Maus I."/>
            <person name="Zhu X."/>
            <person name="Kougias P.G."/>
            <person name="Basile A."/>
            <person name="Luo G."/>
            <person name="Schluter A."/>
            <person name="Konstantinidis K.T."/>
            <person name="Angelidaki I."/>
        </authorList>
    </citation>
    <scope>NUCLEOTIDE SEQUENCE</scope>
    <source>
        <strain evidence="11">AS06rmzACSIP_7</strain>
    </source>
</reference>
<dbReference type="InterPro" id="IPR002197">
    <property type="entry name" value="HTH_Fis"/>
</dbReference>
<feature type="domain" description="Response regulatory" evidence="10">
    <location>
        <begin position="4"/>
        <end position="118"/>
    </location>
</feature>
<dbReference type="PROSITE" id="PS50110">
    <property type="entry name" value="RESPONSE_REGULATORY"/>
    <property type="match status" value="1"/>
</dbReference>
<keyword evidence="3" id="KW-0067">ATP-binding</keyword>
<comment type="caution">
    <text evidence="11">The sequence shown here is derived from an EMBL/GenBank/DDBJ whole genome shotgun (WGS) entry which is preliminary data.</text>
</comment>
<dbReference type="AlphaFoldDB" id="A0A971M381"/>
<dbReference type="CDD" id="cd00009">
    <property type="entry name" value="AAA"/>
    <property type="match status" value="1"/>
</dbReference>
<keyword evidence="5" id="KW-0805">Transcription regulation</keyword>
<reference evidence="11" key="2">
    <citation type="submission" date="2020-01" db="EMBL/GenBank/DDBJ databases">
        <authorList>
            <person name="Campanaro S."/>
        </authorList>
    </citation>
    <scope>NUCLEOTIDE SEQUENCE</scope>
    <source>
        <strain evidence="11">AS06rmzACSIP_7</strain>
    </source>
</reference>
<gene>
    <name evidence="11" type="ORF">GXY80_05245</name>
</gene>
<dbReference type="InterPro" id="IPR011006">
    <property type="entry name" value="CheY-like_superfamily"/>
</dbReference>
<dbReference type="PANTHER" id="PTHR32071:SF21">
    <property type="entry name" value="TRANSCRIPTIONAL REGULATORY PROTEIN FLGR"/>
    <property type="match status" value="1"/>
</dbReference>
<evidence type="ECO:0000256" key="3">
    <source>
        <dbReference type="ARBA" id="ARBA00022840"/>
    </source>
</evidence>
<dbReference type="SUPFAM" id="SSF52540">
    <property type="entry name" value="P-loop containing nucleoside triphosphate hydrolases"/>
    <property type="match status" value="1"/>
</dbReference>
<dbReference type="InterPro" id="IPR058031">
    <property type="entry name" value="AAA_lid_NorR"/>
</dbReference>
<dbReference type="Pfam" id="PF25601">
    <property type="entry name" value="AAA_lid_14"/>
    <property type="match status" value="1"/>
</dbReference>
<dbReference type="InterPro" id="IPR025943">
    <property type="entry name" value="Sigma_54_int_dom_ATP-bd_2"/>
</dbReference>
<proteinExistence type="predicted"/>
<dbReference type="GO" id="GO:0000160">
    <property type="term" value="P:phosphorelay signal transduction system"/>
    <property type="evidence" value="ECO:0007669"/>
    <property type="project" value="UniProtKB-KW"/>
</dbReference>
<dbReference type="FunFam" id="3.40.50.2300:FF:000018">
    <property type="entry name" value="DNA-binding transcriptional regulator NtrC"/>
    <property type="match status" value="1"/>
</dbReference>
<dbReference type="PROSITE" id="PS50045">
    <property type="entry name" value="SIGMA54_INTERACT_4"/>
    <property type="match status" value="1"/>
</dbReference>
<organism evidence="11 12">
    <name type="scientific">Syntrophorhabdus aromaticivorans</name>
    <dbReference type="NCBI Taxonomy" id="328301"/>
    <lineage>
        <taxon>Bacteria</taxon>
        <taxon>Pseudomonadati</taxon>
        <taxon>Thermodesulfobacteriota</taxon>
        <taxon>Syntrophorhabdia</taxon>
        <taxon>Syntrophorhabdales</taxon>
        <taxon>Syntrophorhabdaceae</taxon>
        <taxon>Syntrophorhabdus</taxon>
    </lineage>
</organism>
<dbReference type="SUPFAM" id="SSF52172">
    <property type="entry name" value="CheY-like"/>
    <property type="match status" value="1"/>
</dbReference>
<keyword evidence="7" id="KW-0804">Transcription</keyword>
<dbReference type="PANTHER" id="PTHR32071">
    <property type="entry name" value="TRANSCRIPTIONAL REGULATORY PROTEIN"/>
    <property type="match status" value="1"/>
</dbReference>
<evidence type="ECO:0000259" key="10">
    <source>
        <dbReference type="PROSITE" id="PS50110"/>
    </source>
</evidence>
<evidence type="ECO:0000313" key="11">
    <source>
        <dbReference type="EMBL" id="NLW34874.1"/>
    </source>
</evidence>
<dbReference type="GO" id="GO:0043565">
    <property type="term" value="F:sequence-specific DNA binding"/>
    <property type="evidence" value="ECO:0007669"/>
    <property type="project" value="InterPro"/>
</dbReference>
<dbReference type="Pfam" id="PF02954">
    <property type="entry name" value="HTH_8"/>
    <property type="match status" value="1"/>
</dbReference>
<evidence type="ECO:0000256" key="4">
    <source>
        <dbReference type="ARBA" id="ARBA00023012"/>
    </source>
</evidence>
<protein>
    <submittedName>
        <fullName evidence="11">Sigma-54-dependent Fis family transcriptional regulator</fullName>
    </submittedName>
</protein>
<dbReference type="InterPro" id="IPR001789">
    <property type="entry name" value="Sig_transdc_resp-reg_receiver"/>
</dbReference>
<keyword evidence="4" id="KW-0902">Two-component regulatory system</keyword>
<dbReference type="Pfam" id="PF00158">
    <property type="entry name" value="Sigma54_activat"/>
    <property type="match status" value="1"/>
</dbReference>
<dbReference type="Proteomes" id="UP000777265">
    <property type="component" value="Unassembled WGS sequence"/>
</dbReference>
<feature type="domain" description="Sigma-54 factor interaction" evidence="9">
    <location>
        <begin position="125"/>
        <end position="351"/>
    </location>
</feature>
<feature type="modified residue" description="4-aspartylphosphate" evidence="8">
    <location>
        <position position="53"/>
    </location>
</feature>
<dbReference type="PROSITE" id="PS00676">
    <property type="entry name" value="SIGMA54_INTERACT_2"/>
    <property type="match status" value="1"/>
</dbReference>
<dbReference type="SUPFAM" id="SSF46689">
    <property type="entry name" value="Homeodomain-like"/>
    <property type="match status" value="1"/>
</dbReference>
<keyword evidence="2" id="KW-0547">Nucleotide-binding</keyword>
<dbReference type="SMART" id="SM00382">
    <property type="entry name" value="AAA"/>
    <property type="match status" value="1"/>
</dbReference>
<dbReference type="InterPro" id="IPR003593">
    <property type="entry name" value="AAA+_ATPase"/>
</dbReference>
<dbReference type="InterPro" id="IPR009057">
    <property type="entry name" value="Homeodomain-like_sf"/>
</dbReference>
<dbReference type="PROSITE" id="PS00675">
    <property type="entry name" value="SIGMA54_INTERACT_1"/>
    <property type="match status" value="1"/>
</dbReference>
<evidence type="ECO:0000256" key="6">
    <source>
        <dbReference type="ARBA" id="ARBA00023125"/>
    </source>
</evidence>
<dbReference type="InterPro" id="IPR027417">
    <property type="entry name" value="P-loop_NTPase"/>
</dbReference>
<dbReference type="Gene3D" id="1.10.8.60">
    <property type="match status" value="1"/>
</dbReference>
<dbReference type="Gene3D" id="3.40.50.300">
    <property type="entry name" value="P-loop containing nucleotide triphosphate hydrolases"/>
    <property type="match status" value="1"/>
</dbReference>
<evidence type="ECO:0000259" key="9">
    <source>
        <dbReference type="PROSITE" id="PS50045"/>
    </source>
</evidence>
<dbReference type="Gene3D" id="1.10.10.60">
    <property type="entry name" value="Homeodomain-like"/>
    <property type="match status" value="1"/>
</dbReference>
<dbReference type="InterPro" id="IPR002078">
    <property type="entry name" value="Sigma_54_int"/>
</dbReference>
<accession>A0A971M381</accession>
<keyword evidence="1 8" id="KW-0597">Phosphoprotein</keyword>
<evidence type="ECO:0000256" key="7">
    <source>
        <dbReference type="ARBA" id="ARBA00023163"/>
    </source>
</evidence>
<dbReference type="Gene3D" id="3.40.50.2300">
    <property type="match status" value="1"/>
</dbReference>
<evidence type="ECO:0000256" key="8">
    <source>
        <dbReference type="PROSITE-ProRule" id="PRU00169"/>
    </source>
</evidence>
<evidence type="ECO:0000256" key="2">
    <source>
        <dbReference type="ARBA" id="ARBA00022741"/>
    </source>
</evidence>
<keyword evidence="6" id="KW-0238">DNA-binding</keyword>
<dbReference type="GO" id="GO:0006355">
    <property type="term" value="P:regulation of DNA-templated transcription"/>
    <property type="evidence" value="ECO:0007669"/>
    <property type="project" value="InterPro"/>
</dbReference>
<dbReference type="FunFam" id="3.40.50.300:FF:000006">
    <property type="entry name" value="DNA-binding transcriptional regulator NtrC"/>
    <property type="match status" value="1"/>
</dbReference>
<name>A0A971M381_9BACT</name>
<dbReference type="InterPro" id="IPR025662">
    <property type="entry name" value="Sigma_54_int_dom_ATP-bd_1"/>
</dbReference>